<reference evidence="4" key="1">
    <citation type="submission" date="2023-03" db="EMBL/GenBank/DDBJ databases">
        <title>Selenobaculum gbiensis gen. nov. sp. nov., a new bacterium isolated from the gut microbiota of IBD patient.</title>
        <authorList>
            <person name="Yeo S."/>
            <person name="Park H."/>
            <person name="Huh C.S."/>
        </authorList>
    </citation>
    <scope>NUCLEOTIDE SEQUENCE</scope>
    <source>
        <strain evidence="4">ICN-92133</strain>
    </source>
</reference>
<organism evidence="4 5">
    <name type="scientific">Selenobaculum gibii</name>
    <dbReference type="NCBI Taxonomy" id="3054208"/>
    <lineage>
        <taxon>Bacteria</taxon>
        <taxon>Bacillati</taxon>
        <taxon>Bacillota</taxon>
        <taxon>Negativicutes</taxon>
        <taxon>Selenomonadales</taxon>
        <taxon>Selenomonadaceae</taxon>
        <taxon>Selenobaculum</taxon>
    </lineage>
</organism>
<keyword evidence="5" id="KW-1185">Reference proteome</keyword>
<dbReference type="PRINTS" id="PR00455">
    <property type="entry name" value="HTHTETR"/>
</dbReference>
<gene>
    <name evidence="4" type="ORF">P3F81_04260</name>
</gene>
<accession>A0A9Y2AKC8</accession>
<dbReference type="Gene3D" id="1.10.357.10">
    <property type="entry name" value="Tetracycline Repressor, domain 2"/>
    <property type="match status" value="1"/>
</dbReference>
<name>A0A9Y2AKC8_9FIRM</name>
<dbReference type="AlphaFoldDB" id="A0A9Y2AKC8"/>
<evidence type="ECO:0000313" key="4">
    <source>
        <dbReference type="EMBL" id="WIW71526.1"/>
    </source>
</evidence>
<dbReference type="InterPro" id="IPR009057">
    <property type="entry name" value="Homeodomain-like_sf"/>
</dbReference>
<dbReference type="PROSITE" id="PS50977">
    <property type="entry name" value="HTH_TETR_2"/>
    <property type="match status" value="1"/>
</dbReference>
<dbReference type="EMBL" id="CP120678">
    <property type="protein sequence ID" value="WIW71526.1"/>
    <property type="molecule type" value="Genomic_DNA"/>
</dbReference>
<dbReference type="InterPro" id="IPR050624">
    <property type="entry name" value="HTH-type_Tx_Regulator"/>
</dbReference>
<dbReference type="KEGG" id="sgbi:P3F81_04260"/>
<dbReference type="GO" id="GO:0003677">
    <property type="term" value="F:DNA binding"/>
    <property type="evidence" value="ECO:0007669"/>
    <property type="project" value="UniProtKB-UniRule"/>
</dbReference>
<dbReference type="Pfam" id="PF00440">
    <property type="entry name" value="TetR_N"/>
    <property type="match status" value="1"/>
</dbReference>
<dbReference type="RefSeq" id="WP_309320685.1">
    <property type="nucleotide sequence ID" value="NZ_CP120678.1"/>
</dbReference>
<evidence type="ECO:0000259" key="3">
    <source>
        <dbReference type="PROSITE" id="PS50977"/>
    </source>
</evidence>
<dbReference type="InterPro" id="IPR039532">
    <property type="entry name" value="TetR_C_Firmicutes"/>
</dbReference>
<keyword evidence="1 2" id="KW-0238">DNA-binding</keyword>
<dbReference type="Proteomes" id="UP001243623">
    <property type="component" value="Chromosome"/>
</dbReference>
<proteinExistence type="predicted"/>
<sequence length="181" mass="21500">MTKEPSNIIAIRSRKWIISALLELMAEKKYDKITTQNIIERAALTRQTFYRHFKSKDFVLFAYIAQLYEALVEEVNKLEVKTFYAVLVVYFEFWKNHRDFLNLLNKTEFRYDPIECYHTYMEKILSTVENQICSEKVDTKYIQSFMAGGLGNIKNTWINDNYQESPEKLSEIIVTLLGEKH</sequence>
<dbReference type="PANTHER" id="PTHR43479:SF11">
    <property type="entry name" value="ACREF_ENVCD OPERON REPRESSOR-RELATED"/>
    <property type="match status" value="1"/>
</dbReference>
<evidence type="ECO:0000256" key="2">
    <source>
        <dbReference type="PROSITE-ProRule" id="PRU00335"/>
    </source>
</evidence>
<evidence type="ECO:0000256" key="1">
    <source>
        <dbReference type="ARBA" id="ARBA00023125"/>
    </source>
</evidence>
<feature type="DNA-binding region" description="H-T-H motif" evidence="2">
    <location>
        <begin position="34"/>
        <end position="53"/>
    </location>
</feature>
<protein>
    <submittedName>
        <fullName evidence="4">TetR/AcrR family transcriptional regulator</fullName>
    </submittedName>
</protein>
<dbReference type="Pfam" id="PF14278">
    <property type="entry name" value="TetR_C_8"/>
    <property type="match status" value="1"/>
</dbReference>
<dbReference type="SUPFAM" id="SSF46689">
    <property type="entry name" value="Homeodomain-like"/>
    <property type="match status" value="1"/>
</dbReference>
<dbReference type="InterPro" id="IPR001647">
    <property type="entry name" value="HTH_TetR"/>
</dbReference>
<dbReference type="PANTHER" id="PTHR43479">
    <property type="entry name" value="ACREF/ENVCD OPERON REPRESSOR-RELATED"/>
    <property type="match status" value="1"/>
</dbReference>
<evidence type="ECO:0000313" key="5">
    <source>
        <dbReference type="Proteomes" id="UP001243623"/>
    </source>
</evidence>
<feature type="domain" description="HTH tetR-type" evidence="3">
    <location>
        <begin position="11"/>
        <end position="71"/>
    </location>
</feature>